<evidence type="ECO:0000313" key="2">
    <source>
        <dbReference type="Proteomes" id="UP000179807"/>
    </source>
</evidence>
<dbReference type="SUPFAM" id="SSF50978">
    <property type="entry name" value="WD40 repeat-like"/>
    <property type="match status" value="1"/>
</dbReference>
<dbReference type="AlphaFoldDB" id="A0A1J4JKH1"/>
<protein>
    <submittedName>
        <fullName evidence="1">Uncharacterized protein</fullName>
    </submittedName>
</protein>
<dbReference type="RefSeq" id="XP_068351188.1">
    <property type="nucleotide sequence ID" value="XM_068510366.1"/>
</dbReference>
<dbReference type="InterPro" id="IPR036322">
    <property type="entry name" value="WD40_repeat_dom_sf"/>
</dbReference>
<dbReference type="PANTHER" id="PTHR14593">
    <property type="entry name" value="WD REPEAT-CONTAINING PROTEIN 11"/>
    <property type="match status" value="1"/>
</dbReference>
<reference evidence="1" key="1">
    <citation type="submission" date="2016-10" db="EMBL/GenBank/DDBJ databases">
        <authorList>
            <person name="Benchimol M."/>
            <person name="Almeida L.G."/>
            <person name="Vasconcelos A.T."/>
            <person name="Perreira-Neves A."/>
            <person name="Rosa I.A."/>
            <person name="Tasca T."/>
            <person name="Bogo M.R."/>
            <person name="de Souza W."/>
        </authorList>
    </citation>
    <scope>NUCLEOTIDE SEQUENCE [LARGE SCALE GENOMIC DNA]</scope>
    <source>
        <strain evidence="1">K</strain>
    </source>
</reference>
<gene>
    <name evidence="1" type="ORF">TRFO_35619</name>
</gene>
<dbReference type="VEuPathDB" id="TrichDB:TRFO_35619"/>
<dbReference type="GO" id="GO:0005737">
    <property type="term" value="C:cytoplasm"/>
    <property type="evidence" value="ECO:0007669"/>
    <property type="project" value="TreeGrafter"/>
</dbReference>
<keyword evidence="2" id="KW-1185">Reference proteome</keyword>
<dbReference type="PANTHER" id="PTHR14593:SF5">
    <property type="entry name" value="WD REPEAT-CONTAINING PROTEIN 11"/>
    <property type="match status" value="1"/>
</dbReference>
<comment type="caution">
    <text evidence="1">The sequence shown here is derived from an EMBL/GenBank/DDBJ whole genome shotgun (WGS) entry which is preliminary data.</text>
</comment>
<organism evidence="1 2">
    <name type="scientific">Tritrichomonas foetus</name>
    <dbReference type="NCBI Taxonomy" id="1144522"/>
    <lineage>
        <taxon>Eukaryota</taxon>
        <taxon>Metamonada</taxon>
        <taxon>Parabasalia</taxon>
        <taxon>Tritrichomonadida</taxon>
        <taxon>Tritrichomonadidae</taxon>
        <taxon>Tritrichomonas</taxon>
    </lineage>
</organism>
<dbReference type="InterPro" id="IPR039694">
    <property type="entry name" value="WDR11"/>
</dbReference>
<dbReference type="Proteomes" id="UP000179807">
    <property type="component" value="Unassembled WGS sequence"/>
</dbReference>
<evidence type="ECO:0000313" key="1">
    <source>
        <dbReference type="EMBL" id="OHS98051.1"/>
    </source>
</evidence>
<proteinExistence type="predicted"/>
<name>A0A1J4JKH1_9EUKA</name>
<dbReference type="GeneID" id="94845070"/>
<dbReference type="EMBL" id="MLAK01001078">
    <property type="protein sequence ID" value="OHS98051.1"/>
    <property type="molecule type" value="Genomic_DNA"/>
</dbReference>
<accession>A0A1J4JKH1</accession>
<sequence>MSFASEQIPLFPASFVDENIGVIDYSQYDTVAVASGNTVTFSYVKNFALRQSFSIVVGESPVTALKFHQSNKFIIIGDSKGILYAYNFHKHQFIAKPYSRSASNSGFAQSHSNGNLSTLSLMNSSNSDNSAVQQIERFEGGLLVYYKSGHLVFYTIFQKNDTNQLLYNCLWETQTPEVLTHFTIDPFRHNRIFMYGKNSRTLQVYVVNDIHRPAKATSPPLDLNEGILLQNAQFSYHLQDYIFLVTEESIMLYNVELSIVVPLSHHQNATSLLTNIVQFHTDHSKILLFHRSGSISLLHLQKPFSLFSMTEINHQLQTQDLISYKLSPTRDDILICVYKPIGLALLDLNTFKFVSISTMWCDKILSFSTDGERYIFGTNKGYVVTGNMYNIEDRMAFHISNKPVYFVSNSSPVKNRVFWENGESVGEIDLADHRVQHYPERSLRLERAVDSSCGALAVKREGDIIGIFIEGNEQIFTAPGQIIDFCFDDLHSSTIEGKIMVLVENNMILFFNYSKTEGITNAIIKKAVDMPSQPLCCAWNGKSFAIGYEDGFIVVYKANDANLTGPIANAKVAIKNNFPIKKIQFKGSFIYVLSGDENIYKINNKLNVSKVSSEAVLNFIVVNTGQIMCMGKGNSIFFIHAEDGSPILSNSKSLSVPTTKNIFMQRILNNPILFSDFRRKDANNKNDINNHEENNHFNSSYINDLPFPLLHQMNGNKKPAFDKRSLIYMTKEGRDFWMQLLGRPSLKHMLQYAAGDSRLYDDTICDILLLGNCEESHQVILYRNLLFSNRIEEAVSVLSRVKAASHSFLLSTIISVAALSFEEDGINDEQCARLKSAGISLILNEKSREGSLLLRLAKLDTVAVEYLLQSDKISEAMKFVRSTLTKEEKQHACFQIAMKFFTNGKFKEAMMFFLTAQEETIALYCLKKMKRADDAFIIKNFLKENGLLRKISPEKVKMLGFSIDIKQLENSIDKAFSTMIEKRGGDVSKFFSKK</sequence>